<gene>
    <name evidence="2 3" type="primary">rsfS</name>
    <name evidence="3" type="ORF">DC083_01055</name>
</gene>
<comment type="subcellular location">
    <subcellularLocation>
        <location evidence="2">Cytoplasm</location>
    </subcellularLocation>
</comment>
<dbReference type="Pfam" id="PF02410">
    <property type="entry name" value="RsfS"/>
    <property type="match status" value="1"/>
</dbReference>
<evidence type="ECO:0000313" key="4">
    <source>
        <dbReference type="Proteomes" id="UP000245020"/>
    </source>
</evidence>
<dbReference type="RefSeq" id="WP_026879699.1">
    <property type="nucleotide sequence ID" value="NZ_BMYA01000001.1"/>
</dbReference>
<evidence type="ECO:0000256" key="1">
    <source>
        <dbReference type="ARBA" id="ARBA00010574"/>
    </source>
</evidence>
<dbReference type="Gene3D" id="3.30.460.10">
    <property type="entry name" value="Beta Polymerase, domain 2"/>
    <property type="match status" value="1"/>
</dbReference>
<comment type="similarity">
    <text evidence="1 2">Belongs to the Iojap/RsfS family.</text>
</comment>
<dbReference type="InterPro" id="IPR043519">
    <property type="entry name" value="NT_sf"/>
</dbReference>
<evidence type="ECO:0000313" key="3">
    <source>
        <dbReference type="EMBL" id="PWD81812.1"/>
    </source>
</evidence>
<dbReference type="PANTHER" id="PTHR21043:SF0">
    <property type="entry name" value="MITOCHONDRIAL ASSEMBLY OF RIBOSOMAL LARGE SUBUNIT PROTEIN 1"/>
    <property type="match status" value="1"/>
</dbReference>
<organism evidence="3 4">
    <name type="scientific">Ignatzschineria ureiclastica</name>
    <dbReference type="NCBI Taxonomy" id="472582"/>
    <lineage>
        <taxon>Bacteria</taxon>
        <taxon>Pseudomonadati</taxon>
        <taxon>Pseudomonadota</taxon>
        <taxon>Gammaproteobacteria</taxon>
        <taxon>Cardiobacteriales</taxon>
        <taxon>Ignatzschineriaceae</taxon>
        <taxon>Ignatzschineria</taxon>
    </lineage>
</organism>
<evidence type="ECO:0000256" key="2">
    <source>
        <dbReference type="HAMAP-Rule" id="MF_01477"/>
    </source>
</evidence>
<dbReference type="EMBL" id="QEWQ01000001">
    <property type="protein sequence ID" value="PWD81812.1"/>
    <property type="molecule type" value="Genomic_DNA"/>
</dbReference>
<dbReference type="NCBIfam" id="TIGR00090">
    <property type="entry name" value="rsfS_iojap_ybeB"/>
    <property type="match status" value="1"/>
</dbReference>
<comment type="function">
    <text evidence="2">Functions as a ribosomal silencing factor. Interacts with ribosomal protein uL14 (rplN), blocking formation of intersubunit bridge B8. Prevents association of the 30S and 50S ribosomal subunits and the formation of functional ribosomes, thus repressing translation.</text>
</comment>
<keyword evidence="2" id="KW-0810">Translation regulation</keyword>
<dbReference type="GO" id="GO:0017148">
    <property type="term" value="P:negative regulation of translation"/>
    <property type="evidence" value="ECO:0007669"/>
    <property type="project" value="UniProtKB-UniRule"/>
</dbReference>
<dbReference type="InterPro" id="IPR004394">
    <property type="entry name" value="Iojap/RsfS/C7orf30"/>
</dbReference>
<dbReference type="HAMAP" id="MF_01477">
    <property type="entry name" value="Iojap_RsfS"/>
    <property type="match status" value="1"/>
</dbReference>
<dbReference type="GO" id="GO:0042256">
    <property type="term" value="P:cytosolic ribosome assembly"/>
    <property type="evidence" value="ECO:0007669"/>
    <property type="project" value="UniProtKB-UniRule"/>
</dbReference>
<dbReference type="OrthoDB" id="9793681at2"/>
<dbReference type="GO" id="GO:0043023">
    <property type="term" value="F:ribosomal large subunit binding"/>
    <property type="evidence" value="ECO:0007669"/>
    <property type="project" value="TreeGrafter"/>
</dbReference>
<accession>A0A2U2AGN8</accession>
<dbReference type="AlphaFoldDB" id="A0A2U2AGN8"/>
<dbReference type="GO" id="GO:0090071">
    <property type="term" value="P:negative regulation of ribosome biogenesis"/>
    <property type="evidence" value="ECO:0007669"/>
    <property type="project" value="UniProtKB-UniRule"/>
</dbReference>
<keyword evidence="2" id="KW-0678">Repressor</keyword>
<keyword evidence="2" id="KW-0963">Cytoplasm</keyword>
<dbReference type="SUPFAM" id="SSF81301">
    <property type="entry name" value="Nucleotidyltransferase"/>
    <property type="match status" value="1"/>
</dbReference>
<dbReference type="GO" id="GO:0005737">
    <property type="term" value="C:cytoplasm"/>
    <property type="evidence" value="ECO:0007669"/>
    <property type="project" value="UniProtKB-SubCell"/>
</dbReference>
<dbReference type="Proteomes" id="UP000245020">
    <property type="component" value="Unassembled WGS sequence"/>
</dbReference>
<keyword evidence="4" id="KW-1185">Reference proteome</keyword>
<name>A0A2U2AGN8_9GAMM</name>
<dbReference type="PANTHER" id="PTHR21043">
    <property type="entry name" value="IOJAP SUPERFAMILY ORTHOLOG"/>
    <property type="match status" value="1"/>
</dbReference>
<reference evidence="4" key="1">
    <citation type="submission" date="2018-05" db="EMBL/GenBank/DDBJ databases">
        <title>Ignatzschineria dubaiensis sp. nov., isolated from necrotic foot tissues of dromedaries (Camelus dromedarius) and associated maggots in Dubai, United Arab Emirates.</title>
        <authorList>
            <person name="Tsang C.C."/>
            <person name="Tang J.Y.M."/>
            <person name="Fong J.Y.H."/>
            <person name="Kinne J."/>
            <person name="Lee H.H."/>
            <person name="Joseph M."/>
            <person name="Jose S."/>
            <person name="Schuster R.K."/>
            <person name="Tang Y."/>
            <person name="Sivakumar S."/>
            <person name="Chen J.H.K."/>
            <person name="Teng J.L.L."/>
            <person name="Lau S.K.P."/>
            <person name="Wernery U."/>
            <person name="Woo P.C.Y."/>
        </authorList>
    </citation>
    <scope>NUCLEOTIDE SEQUENCE [LARGE SCALE GENOMIC DNA]</scope>
    <source>
        <strain evidence="4">KCTC 22644</strain>
    </source>
</reference>
<proteinExistence type="inferred from homology"/>
<protein>
    <recommendedName>
        <fullName evidence="2">Ribosomal silencing factor RsfS</fullName>
    </recommendedName>
</protein>
<sequence length="109" mass="12241">MMINEVKDKLMEALDEVKAINPVAFDVEGLVSYADWVVIASATSNPHLKAMVRKSEEAMLKAGIKPIGIEGNNGSSEWILIDFGDIVLHLFTEEKRDFYNLEKLFVRAD</sequence>
<comment type="subunit">
    <text evidence="2">Interacts with ribosomal protein uL14 (rplN).</text>
</comment>
<comment type="caution">
    <text evidence="3">The sequence shown here is derived from an EMBL/GenBank/DDBJ whole genome shotgun (WGS) entry which is preliminary data.</text>
</comment>